<feature type="compositionally biased region" description="Basic and acidic residues" evidence="3">
    <location>
        <begin position="618"/>
        <end position="634"/>
    </location>
</feature>
<proteinExistence type="predicted"/>
<feature type="region of interest" description="Disordered" evidence="3">
    <location>
        <begin position="618"/>
        <end position="687"/>
    </location>
</feature>
<feature type="coiled-coil region" evidence="2">
    <location>
        <begin position="19"/>
        <end position="53"/>
    </location>
</feature>
<dbReference type="OrthoDB" id="1219342at2"/>
<dbReference type="PANTHER" id="PTHR37813:SF1">
    <property type="entry name" value="FELS-2 PROPHAGE PROTEIN"/>
    <property type="match status" value="1"/>
</dbReference>
<dbReference type="AlphaFoldDB" id="Z4WZG6"/>
<keyword evidence="4" id="KW-0812">Transmembrane</keyword>
<dbReference type="PATRIC" id="fig|887901.3.peg.239"/>
<dbReference type="PANTHER" id="PTHR37813">
    <property type="entry name" value="FELS-2 PROPHAGE PROTEIN"/>
    <property type="match status" value="1"/>
</dbReference>
<evidence type="ECO:0000256" key="4">
    <source>
        <dbReference type="SAM" id="Phobius"/>
    </source>
</evidence>
<dbReference type="EMBL" id="JDFF01000008">
    <property type="protein sequence ID" value="EWC93145.1"/>
    <property type="molecule type" value="Genomic_DNA"/>
</dbReference>
<comment type="caution">
    <text evidence="6">The sequence shown here is derived from an EMBL/GenBank/DDBJ whole genome shotgun (WGS) entry which is preliminary data.</text>
</comment>
<feature type="transmembrane region" description="Helical" evidence="4">
    <location>
        <begin position="408"/>
        <end position="432"/>
    </location>
</feature>
<feature type="transmembrane region" description="Helical" evidence="4">
    <location>
        <begin position="511"/>
        <end position="535"/>
    </location>
</feature>
<accession>Z4WZG6</accession>
<keyword evidence="7" id="KW-1185">Reference proteome</keyword>
<evidence type="ECO:0000259" key="5">
    <source>
        <dbReference type="Pfam" id="PF10145"/>
    </source>
</evidence>
<keyword evidence="4" id="KW-1133">Transmembrane helix</keyword>
<sequence>MNPIIDYIWNVKGNLIDALDKMKKNVTEVTGELEKTEAQAKKTKSAFAQLADKGFQLDNLVKGAQQLTDGIQGLIAPGVALNTSLVDLQAITGVTGDKLQQIEGYARATAKAFGIDAAGAVESYKLILGQLAPELAQSPVALKAMGEHVATLSKLMGGDATAAAEVLNTAMNQYGVDLSDPTAAAEEMARMMNVMAAAGQEGSAELPQIKEALEQAGMAAKGAGVSFEETNAAIQVLDKAGKKGSEGGIALRNVLATLAQGRFLPKDARKELARAGISVTALGDKSKSLKERLDMLRPVMEDSALLAKLFGKENTNAAMALIGGADEVADYTDKIRGTQSAHEQAEVVMTSFVERQARIRQQFDDLKISLLNATGDLGMWSSVVGEALVPIAQILPLLGFMGTLGKYAWQYLSLLAGVIAKSTVWQGFLNFLAIARTRMIAFAVSSWIGTKSVVLFALRGIWAGISALGYYLISLVTGGAAQIGFALNAQIAFASFSVAAQTACRAVSAAIMSIPIIGWIAAAIAALVALGVYFWNTSAKFRAVLKGLWAACKAIFGGIWDMAKDVFTGIGELILAAFSFDGDGINKALDKMTGAMSKFGAETANAFKSAYDEEMARSEAEAKAEEERKKHEQQGDTPIDLTLPDLTELLNGGGGGGTTPPKPPKPGTLGGDTSLDTGGKGKGSGNGIRNVTIHIGKLVESLHIHTSNLQGDNSEVKAAVTEVLLSAVNDANLAIQ</sequence>
<dbReference type="InterPro" id="IPR010090">
    <property type="entry name" value="Phage_tape_meas"/>
</dbReference>
<evidence type="ECO:0000313" key="7">
    <source>
        <dbReference type="Proteomes" id="UP000023482"/>
    </source>
</evidence>
<evidence type="ECO:0000313" key="6">
    <source>
        <dbReference type="EMBL" id="EWC93145.1"/>
    </source>
</evidence>
<keyword evidence="1" id="KW-1188">Viral release from host cell</keyword>
<name>Z4WZG6_9PORP</name>
<evidence type="ECO:0000256" key="1">
    <source>
        <dbReference type="ARBA" id="ARBA00022612"/>
    </source>
</evidence>
<evidence type="ECO:0000256" key="3">
    <source>
        <dbReference type="SAM" id="MobiDB-lite"/>
    </source>
</evidence>
<dbReference type="Proteomes" id="UP000023482">
    <property type="component" value="Unassembled WGS sequence"/>
</dbReference>
<evidence type="ECO:0000256" key="2">
    <source>
        <dbReference type="SAM" id="Coils"/>
    </source>
</evidence>
<feature type="transmembrane region" description="Helical" evidence="4">
    <location>
        <begin position="479"/>
        <end position="499"/>
    </location>
</feature>
<keyword evidence="2" id="KW-0175">Coiled coil</keyword>
<feature type="domain" description="Phage tail tape measure protein" evidence="5">
    <location>
        <begin position="109"/>
        <end position="311"/>
    </location>
</feature>
<dbReference type="RefSeq" id="WP_044167926.1">
    <property type="nucleotide sequence ID" value="NZ_JDFF01000008.1"/>
</dbReference>
<protein>
    <submittedName>
        <fullName evidence="6">Tail tape measure protein, TIGR01760 family</fullName>
    </submittedName>
</protein>
<reference evidence="6 7" key="1">
    <citation type="submission" date="2014-01" db="EMBL/GenBank/DDBJ databases">
        <authorList>
            <person name="Durkin A.S."/>
            <person name="McCorrison J."/>
            <person name="Torralba M."/>
            <person name="Gillis M."/>
            <person name="Haft D.H."/>
            <person name="Methe B."/>
            <person name="Sutton G."/>
            <person name="Nelson K.E."/>
        </authorList>
    </citation>
    <scope>NUCLEOTIDE SEQUENCE [LARGE SCALE GENOMIC DNA]</scope>
    <source>
        <strain evidence="6 7">ATCC 51270</strain>
    </source>
</reference>
<gene>
    <name evidence="6" type="ORF">HMPREF0636_1083</name>
</gene>
<organism evidence="6 7">
    <name type="scientific">Porphyromonas catoniae ATCC 51270</name>
    <dbReference type="NCBI Taxonomy" id="887901"/>
    <lineage>
        <taxon>Bacteria</taxon>
        <taxon>Pseudomonadati</taxon>
        <taxon>Bacteroidota</taxon>
        <taxon>Bacteroidia</taxon>
        <taxon>Bacteroidales</taxon>
        <taxon>Porphyromonadaceae</taxon>
        <taxon>Porphyromonas</taxon>
    </lineage>
</organism>
<dbReference type="Pfam" id="PF10145">
    <property type="entry name" value="PhageMin_Tail"/>
    <property type="match status" value="1"/>
</dbReference>
<dbReference type="NCBIfam" id="TIGR01760">
    <property type="entry name" value="tape_meas_TP901"/>
    <property type="match status" value="1"/>
</dbReference>
<keyword evidence="4" id="KW-0472">Membrane</keyword>